<keyword evidence="2" id="KW-0964">Secreted</keyword>
<feature type="domain" description="Gram-positive cocci surface proteins LPxTG" evidence="7">
    <location>
        <begin position="518"/>
        <end position="557"/>
    </location>
</feature>
<dbReference type="Pfam" id="PF00746">
    <property type="entry name" value="Gram_pos_anchor"/>
    <property type="match status" value="1"/>
</dbReference>
<protein>
    <submittedName>
        <fullName evidence="9">SpaH/EbpB family LPXTG-anchored major pilin</fullName>
    </submittedName>
</protein>
<dbReference type="AlphaFoldDB" id="A0A923HY57"/>
<reference evidence="9" key="1">
    <citation type="submission" date="2019-10" db="EMBL/GenBank/DDBJ databases">
        <authorList>
            <person name="Ross D.E."/>
            <person name="Gulliver D."/>
        </authorList>
    </citation>
    <scope>NUCLEOTIDE SEQUENCE</scope>
    <source>
        <strain evidence="9">DER-2019</strain>
    </source>
</reference>
<accession>A0A923HY57</accession>
<evidence type="ECO:0000313" key="10">
    <source>
        <dbReference type="Proteomes" id="UP000616595"/>
    </source>
</evidence>
<organism evidence="9 10">
    <name type="scientific">Acetobacterium paludosum</name>
    <dbReference type="NCBI Taxonomy" id="52693"/>
    <lineage>
        <taxon>Bacteria</taxon>
        <taxon>Bacillati</taxon>
        <taxon>Bacillota</taxon>
        <taxon>Clostridia</taxon>
        <taxon>Eubacteriales</taxon>
        <taxon>Eubacteriaceae</taxon>
        <taxon>Acetobacterium</taxon>
    </lineage>
</organism>
<dbReference type="Gene3D" id="2.60.40.740">
    <property type="match status" value="1"/>
</dbReference>
<dbReference type="InterPro" id="IPR048052">
    <property type="entry name" value="FM1-like"/>
</dbReference>
<dbReference type="OrthoDB" id="1768994at2"/>
<evidence type="ECO:0000256" key="3">
    <source>
        <dbReference type="ARBA" id="ARBA00022729"/>
    </source>
</evidence>
<dbReference type="EMBL" id="WJBD01000001">
    <property type="protein sequence ID" value="MBC3886753.1"/>
    <property type="molecule type" value="Genomic_DNA"/>
</dbReference>
<dbReference type="NCBIfam" id="TIGR01167">
    <property type="entry name" value="LPXTG_anchor"/>
    <property type="match status" value="1"/>
</dbReference>
<keyword evidence="5" id="KW-0472">Membrane</keyword>
<dbReference type="InterPro" id="IPR019931">
    <property type="entry name" value="LPXTG_anchor"/>
</dbReference>
<proteinExistence type="predicted"/>
<evidence type="ECO:0000313" key="9">
    <source>
        <dbReference type="EMBL" id="MBC3886753.1"/>
    </source>
</evidence>
<evidence type="ECO:0000256" key="5">
    <source>
        <dbReference type="SAM" id="Phobius"/>
    </source>
</evidence>
<dbReference type="Pfam" id="PF17802">
    <property type="entry name" value="SpaA"/>
    <property type="match status" value="1"/>
</dbReference>
<evidence type="ECO:0000259" key="8">
    <source>
        <dbReference type="Pfam" id="PF17802"/>
    </source>
</evidence>
<dbReference type="InterPro" id="IPR013783">
    <property type="entry name" value="Ig-like_fold"/>
</dbReference>
<keyword evidence="3 6" id="KW-0732">Signal</keyword>
<keyword evidence="10" id="KW-1185">Reference proteome</keyword>
<evidence type="ECO:0000256" key="1">
    <source>
        <dbReference type="ARBA" id="ARBA00022512"/>
    </source>
</evidence>
<evidence type="ECO:0000256" key="4">
    <source>
        <dbReference type="ARBA" id="ARBA00023088"/>
    </source>
</evidence>
<feature type="signal peptide" evidence="6">
    <location>
        <begin position="1"/>
        <end position="33"/>
    </location>
</feature>
<keyword evidence="5" id="KW-1133">Transmembrane helix</keyword>
<dbReference type="NCBIfam" id="TIGR04226">
    <property type="entry name" value="RrgB_K2N_iso_D2"/>
    <property type="match status" value="1"/>
</dbReference>
<keyword evidence="4" id="KW-0572">Peptidoglycan-anchor</keyword>
<dbReference type="NCBIfam" id="NF033902">
    <property type="entry name" value="iso_D2_wall_anc"/>
    <property type="match status" value="1"/>
</dbReference>
<feature type="transmembrane region" description="Helical" evidence="5">
    <location>
        <begin position="535"/>
        <end position="553"/>
    </location>
</feature>
<comment type="caution">
    <text evidence="9">The sequence shown here is derived from an EMBL/GenBank/DDBJ whole genome shotgun (WGS) entry which is preliminary data.</text>
</comment>
<gene>
    <name evidence="9" type="ORF">GH810_00280</name>
</gene>
<evidence type="ECO:0000256" key="2">
    <source>
        <dbReference type="ARBA" id="ARBA00022525"/>
    </source>
</evidence>
<dbReference type="InterPro" id="IPR026466">
    <property type="entry name" value="Fim_isopep_form_D2_dom"/>
</dbReference>
<dbReference type="Proteomes" id="UP000616595">
    <property type="component" value="Unassembled WGS sequence"/>
</dbReference>
<sequence length="561" mass="58971">MMKKLFKQKMKKALSLVCTLTMLIGMLGVPVQAATGHTLTINSETNGHTYQAYQVFAGDYSETAESTKVLSNITWGSGVDGNALLTALKADTAYGTKFTNCNTAADVAKAIDGLKGDANFPTAFAAIVAKHLNGTPTSSGTPSGSTGSYTYNITGLGDGYYFINEKSFTDNPADNAYTKYMLQVLDDVSVAAKTDKPSIALKVLENNDSTYKNSWNDAADYSIGSDVPYRIVSLVPDMTNFSTYNYKITDTISTGSTFKADSVKVYFVNTGEMYGVETSTATGAGGTLIDSSQYKLTPASNASGFTVEFTDLKSTTGVSNNGYIVVEYTAQLDKDAAINSNTNKVGNPTEVLLTYSNNPNDPAGMGQTPKDEVDVYTFALPVSKTDAANKALAGATFAVFASKTEAQAAASDPTKLTNALVFTGSAGVYTLGGTTNALTGDTTGNYAVKGLDQGTYYLVETAAPNGYNRLLEPVTVTVAPTYNTGDRTSAYVDGHVPDATSDQLTAVKINDATGLQVVNQTGTTLPETGGMGTRIFMGVGLTLMIAAAVLIVIRKKNIPAK</sequence>
<dbReference type="Gene3D" id="2.60.40.10">
    <property type="entry name" value="Immunoglobulins"/>
    <property type="match status" value="1"/>
</dbReference>
<dbReference type="InterPro" id="IPR041033">
    <property type="entry name" value="SpaA_PFL_dom_1"/>
</dbReference>
<feature type="domain" description="SpaA-like prealbumin fold" evidence="8">
    <location>
        <begin position="382"/>
        <end position="479"/>
    </location>
</feature>
<keyword evidence="1" id="KW-0134">Cell wall</keyword>
<evidence type="ECO:0000256" key="6">
    <source>
        <dbReference type="SAM" id="SignalP"/>
    </source>
</evidence>
<name>A0A923HY57_9FIRM</name>
<dbReference type="RefSeq" id="WP_148565392.1">
    <property type="nucleotide sequence ID" value="NZ_RXYA01000001.1"/>
</dbReference>
<feature type="chain" id="PRO_5037596195" evidence="6">
    <location>
        <begin position="34"/>
        <end position="561"/>
    </location>
</feature>
<evidence type="ECO:0000259" key="7">
    <source>
        <dbReference type="Pfam" id="PF00746"/>
    </source>
</evidence>
<reference evidence="9" key="2">
    <citation type="submission" date="2020-10" db="EMBL/GenBank/DDBJ databases">
        <title>Comparative genomics of the Acetobacterium genus.</title>
        <authorList>
            <person name="Marshall C."/>
            <person name="May H."/>
            <person name="Norman S."/>
        </authorList>
    </citation>
    <scope>NUCLEOTIDE SEQUENCE</scope>
    <source>
        <strain evidence="9">DER-2019</strain>
    </source>
</reference>
<keyword evidence="5" id="KW-0812">Transmembrane</keyword>